<dbReference type="Pfam" id="PF01710">
    <property type="entry name" value="HTH_Tnp_IS630"/>
    <property type="match status" value="1"/>
</dbReference>
<evidence type="ECO:0000313" key="3">
    <source>
        <dbReference type="EMBL" id="NMG18833.1"/>
    </source>
</evidence>
<dbReference type="InterPro" id="IPR009057">
    <property type="entry name" value="Homeodomain-like_sf"/>
</dbReference>
<dbReference type="SUPFAM" id="SSF53098">
    <property type="entry name" value="Ribonuclease H-like"/>
    <property type="match status" value="1"/>
</dbReference>
<dbReference type="InterPro" id="IPR002622">
    <property type="entry name" value="Transposase_14"/>
</dbReference>
<accession>A0ABX1P419</accession>
<dbReference type="Pfam" id="PF13358">
    <property type="entry name" value="DDE_3"/>
    <property type="match status" value="1"/>
</dbReference>
<feature type="domain" description="Transposase Synechocystis PCC 6803" evidence="1">
    <location>
        <begin position="4"/>
        <end position="124"/>
    </location>
</feature>
<evidence type="ECO:0000259" key="1">
    <source>
        <dbReference type="Pfam" id="PF01710"/>
    </source>
</evidence>
<sequence>MPASYSYDLRTKVINAIDGEMRKTQASRIFEISRNTIETWLNKRKETGDYQPKVGYQQGYNPKIADLEEFQRFAQINGSKTQAEMAEAWSEKISDRTIGKALKKLVIPEKKTYGYRERDEEKRREFRAKISQKKSSQLVYVDESGIDNREDYGYGWNPKGKRFHDLKSGKRNIRVSIISALCQGKLVAPLTFEGSCNRLVFEKWLEEKLLRELKSGQTIILDNATFHKSQKNRELIESVGCEIEYLPPYSPDLNDIEHYWFPIKNRVRKSQGAIEDFRERVDTAIRLTS</sequence>
<dbReference type="InterPro" id="IPR038717">
    <property type="entry name" value="Tc1-like_DDE_dom"/>
</dbReference>
<dbReference type="EMBL" id="QMEB01000023">
    <property type="protein sequence ID" value="NMG18833.1"/>
    <property type="molecule type" value="Genomic_DNA"/>
</dbReference>
<keyword evidence="4" id="KW-1185">Reference proteome</keyword>
<dbReference type="Gene3D" id="3.30.420.10">
    <property type="entry name" value="Ribonuclease H-like superfamily/Ribonuclease H"/>
    <property type="match status" value="1"/>
</dbReference>
<dbReference type="SUPFAM" id="SSF46689">
    <property type="entry name" value="Homeodomain-like"/>
    <property type="match status" value="1"/>
</dbReference>
<evidence type="ECO:0000259" key="2">
    <source>
        <dbReference type="Pfam" id="PF13358"/>
    </source>
</evidence>
<organism evidence="3 4">
    <name type="scientific">Brasilonema bromeliae SPC951</name>
    <dbReference type="NCBI Taxonomy" id="385972"/>
    <lineage>
        <taxon>Bacteria</taxon>
        <taxon>Bacillati</taxon>
        <taxon>Cyanobacteriota</taxon>
        <taxon>Cyanophyceae</taxon>
        <taxon>Nostocales</taxon>
        <taxon>Scytonemataceae</taxon>
        <taxon>Brasilonema</taxon>
        <taxon>Bromeliae group (in: Brasilonema)</taxon>
    </lineage>
</organism>
<dbReference type="PANTHER" id="PTHR46564">
    <property type="entry name" value="TRANSPOSASE"/>
    <property type="match status" value="1"/>
</dbReference>
<dbReference type="Proteomes" id="UP000718564">
    <property type="component" value="Unassembled WGS sequence"/>
</dbReference>
<dbReference type="NCBIfam" id="NF033545">
    <property type="entry name" value="transpos_IS630"/>
    <property type="match status" value="1"/>
</dbReference>
<dbReference type="RefSeq" id="WP_169154119.1">
    <property type="nucleotide sequence ID" value="NZ_CAWPJE010000363.1"/>
</dbReference>
<dbReference type="PANTHER" id="PTHR46564:SF1">
    <property type="entry name" value="TRANSPOSASE"/>
    <property type="match status" value="1"/>
</dbReference>
<dbReference type="InterPro" id="IPR047655">
    <property type="entry name" value="Transpos_IS630-like"/>
</dbReference>
<comment type="caution">
    <text evidence="3">The sequence shown here is derived from an EMBL/GenBank/DDBJ whole genome shotgun (WGS) entry which is preliminary data.</text>
</comment>
<name>A0ABX1P419_9CYAN</name>
<protein>
    <submittedName>
        <fullName evidence="3">IS630 family transposase</fullName>
    </submittedName>
</protein>
<feature type="domain" description="Tc1-like transposase DDE" evidence="2">
    <location>
        <begin position="137"/>
        <end position="270"/>
    </location>
</feature>
<dbReference type="InterPro" id="IPR012337">
    <property type="entry name" value="RNaseH-like_sf"/>
</dbReference>
<reference evidence="3 4" key="1">
    <citation type="submission" date="2018-06" db="EMBL/GenBank/DDBJ databases">
        <title>Comparative genomics of Brasilonema spp. strains.</title>
        <authorList>
            <person name="Alvarenga D.O."/>
            <person name="Fiore M.F."/>
            <person name="Varani A.M."/>
        </authorList>
    </citation>
    <scope>NUCLEOTIDE SEQUENCE [LARGE SCALE GENOMIC DNA]</scope>
    <source>
        <strain evidence="3 4">SPC951</strain>
    </source>
</reference>
<gene>
    <name evidence="3" type="ORF">DP116_04955</name>
</gene>
<proteinExistence type="predicted"/>
<dbReference type="InterPro" id="IPR036397">
    <property type="entry name" value="RNaseH_sf"/>
</dbReference>
<evidence type="ECO:0000313" key="4">
    <source>
        <dbReference type="Proteomes" id="UP000718564"/>
    </source>
</evidence>